<feature type="domain" description="GmrSD restriction endonucleases N-terminal" evidence="1">
    <location>
        <begin position="10"/>
        <end position="85"/>
    </location>
</feature>
<dbReference type="RefSeq" id="WP_014835383.1">
    <property type="nucleotide sequence ID" value="NC_003413.1"/>
</dbReference>
<reference evidence="2 3" key="1">
    <citation type="submission" date="2017-08" db="EMBL/GenBank/DDBJ databases">
        <title>Resequencing and Reannotation of the genome of Pyrococcus furiosus type strain DSM3638.</title>
        <authorList>
            <person name="Reichelt R.M."/>
            <person name="Bunk B."/>
        </authorList>
    </citation>
    <scope>NUCLEOTIDE SEQUENCE [LARGE SCALE GENOMIC DNA]</scope>
    <source>
        <strain evidence="2 3">DSM 3638</strain>
    </source>
</reference>
<dbReference type="Proteomes" id="UP000324354">
    <property type="component" value="Chromosome"/>
</dbReference>
<dbReference type="EMBL" id="CP023154">
    <property type="protein sequence ID" value="QEK78954.1"/>
    <property type="molecule type" value="Genomic_DNA"/>
</dbReference>
<evidence type="ECO:0000313" key="2">
    <source>
        <dbReference type="EMBL" id="QEK78954.1"/>
    </source>
</evidence>
<evidence type="ECO:0000259" key="1">
    <source>
        <dbReference type="Pfam" id="PF03235"/>
    </source>
</evidence>
<dbReference type="OrthoDB" id="100773at2157"/>
<dbReference type="InterPro" id="IPR004919">
    <property type="entry name" value="GmrSD_N"/>
</dbReference>
<accession>A0A5C0XSX5</accession>
<proteinExistence type="predicted"/>
<dbReference type="AlphaFoldDB" id="A0A5C0XSX5"/>
<dbReference type="GeneID" id="13301913"/>
<sequence>MRVFDLWKSLKERNNYYLPAFQRDYVWDEDDIKSMIDSIIHGYPIGSTLFWKPSREEFITDDPFSAPLADFTVGHGGDSYYVLDG</sequence>
<dbReference type="PANTHER" id="PTHR37292">
    <property type="entry name" value="VNG6097C"/>
    <property type="match status" value="1"/>
</dbReference>
<dbReference type="PANTHER" id="PTHR37292:SF2">
    <property type="entry name" value="DUF262 DOMAIN-CONTAINING PROTEIN"/>
    <property type="match status" value="1"/>
</dbReference>
<dbReference type="GeneID" id="41713119"/>
<gene>
    <name evidence="2" type="ORF">PFDSM3638_06560</name>
</gene>
<evidence type="ECO:0000313" key="3">
    <source>
        <dbReference type="Proteomes" id="UP000324354"/>
    </source>
</evidence>
<name>A0A5C0XSX5_PYRFU</name>
<protein>
    <submittedName>
        <fullName evidence="2">DUF262 domain-containing protein</fullName>
    </submittedName>
</protein>
<dbReference type="Pfam" id="PF03235">
    <property type="entry name" value="GmrSD_N"/>
    <property type="match status" value="1"/>
</dbReference>
<organism evidence="2 3">
    <name type="scientific">Pyrococcus furiosus (strain ATCC 43587 / DSM 3638 / JCM 8422 / Vc1)</name>
    <dbReference type="NCBI Taxonomy" id="186497"/>
    <lineage>
        <taxon>Archaea</taxon>
        <taxon>Methanobacteriati</taxon>
        <taxon>Methanobacteriota</taxon>
        <taxon>Thermococci</taxon>
        <taxon>Thermococcales</taxon>
        <taxon>Thermococcaceae</taxon>
        <taxon>Pyrococcus</taxon>
    </lineage>
</organism>